<dbReference type="FunFam" id="3.40.50.1370:FF:000001">
    <property type="entry name" value="Aspartate carbamoyltransferase"/>
    <property type="match status" value="1"/>
</dbReference>
<comment type="caution">
    <text evidence="10">The sequence shown here is derived from an EMBL/GenBank/DDBJ whole genome shotgun (WGS) entry which is preliminary data.</text>
</comment>
<evidence type="ECO:0000256" key="5">
    <source>
        <dbReference type="ARBA" id="ARBA00043884"/>
    </source>
</evidence>
<dbReference type="NCBIfam" id="NF002032">
    <property type="entry name" value="PRK00856.1"/>
    <property type="match status" value="1"/>
</dbReference>
<keyword evidence="4 7" id="KW-0665">Pyrimidine biosynthesis</keyword>
<feature type="binding site" evidence="7">
    <location>
        <position position="158"/>
    </location>
    <ligand>
        <name>carbamoyl phosphate</name>
        <dbReference type="ChEBI" id="CHEBI:58228"/>
    </ligand>
</feature>
<dbReference type="PANTHER" id="PTHR45753">
    <property type="entry name" value="ORNITHINE CARBAMOYLTRANSFERASE, MITOCHONDRIAL"/>
    <property type="match status" value="1"/>
</dbReference>
<feature type="domain" description="Aspartate/ornithine carbamoyltransferase Asp/Orn-binding" evidence="8">
    <location>
        <begin position="178"/>
        <end position="325"/>
    </location>
</feature>
<proteinExistence type="inferred from homology"/>
<feature type="binding site" evidence="7">
    <location>
        <position position="130"/>
    </location>
    <ligand>
        <name>carbamoyl phosphate</name>
        <dbReference type="ChEBI" id="CHEBI:58228"/>
    </ligand>
</feature>
<dbReference type="GO" id="GO:0006207">
    <property type="term" value="P:'de novo' pyrimidine nucleobase biosynthetic process"/>
    <property type="evidence" value="ECO:0007669"/>
    <property type="project" value="InterPro"/>
</dbReference>
<comment type="catalytic activity">
    <reaction evidence="6 7">
        <text>carbamoyl phosphate + L-aspartate = N-carbamoyl-L-aspartate + phosphate + H(+)</text>
        <dbReference type="Rhea" id="RHEA:20013"/>
        <dbReference type="ChEBI" id="CHEBI:15378"/>
        <dbReference type="ChEBI" id="CHEBI:29991"/>
        <dbReference type="ChEBI" id="CHEBI:32814"/>
        <dbReference type="ChEBI" id="CHEBI:43474"/>
        <dbReference type="ChEBI" id="CHEBI:58228"/>
        <dbReference type="EC" id="2.1.3.2"/>
    </reaction>
</comment>
<evidence type="ECO:0000259" key="9">
    <source>
        <dbReference type="Pfam" id="PF02729"/>
    </source>
</evidence>
<evidence type="ECO:0000256" key="7">
    <source>
        <dbReference type="HAMAP-Rule" id="MF_00001"/>
    </source>
</evidence>
<dbReference type="InterPro" id="IPR006131">
    <property type="entry name" value="Asp_carbamoyltransf_Asp/Orn-bd"/>
</dbReference>
<keyword evidence="3 7" id="KW-0808">Transferase</keyword>
<dbReference type="Pfam" id="PF00185">
    <property type="entry name" value="OTCace"/>
    <property type="match status" value="1"/>
</dbReference>
<feature type="binding site" evidence="7">
    <location>
        <position position="292"/>
    </location>
    <ligand>
        <name>carbamoyl phosphate</name>
        <dbReference type="ChEBI" id="CHEBI:58228"/>
    </ligand>
</feature>
<accession>A0A170ZMV4</accession>
<feature type="binding site" evidence="7">
    <location>
        <position position="81"/>
    </location>
    <ligand>
        <name>carbamoyl phosphate</name>
        <dbReference type="ChEBI" id="CHEBI:58228"/>
    </ligand>
</feature>
<dbReference type="GO" id="GO:0044205">
    <property type="term" value="P:'de novo' UMP biosynthetic process"/>
    <property type="evidence" value="ECO:0007669"/>
    <property type="project" value="UniProtKB-UniRule"/>
</dbReference>
<dbReference type="GO" id="GO:0005829">
    <property type="term" value="C:cytosol"/>
    <property type="evidence" value="ECO:0007669"/>
    <property type="project" value="TreeGrafter"/>
</dbReference>
<feature type="binding site" evidence="7">
    <location>
        <position position="161"/>
    </location>
    <ligand>
        <name>carbamoyl phosphate</name>
        <dbReference type="ChEBI" id="CHEBI:58228"/>
    </ligand>
</feature>
<dbReference type="InterPro" id="IPR006132">
    <property type="entry name" value="Asp/Orn_carbamoyltranf_P-bd"/>
</dbReference>
<evidence type="ECO:0000313" key="11">
    <source>
        <dbReference type="Proteomes" id="UP000076586"/>
    </source>
</evidence>
<dbReference type="PANTHER" id="PTHR45753:SF6">
    <property type="entry name" value="ASPARTATE CARBAMOYLTRANSFERASE"/>
    <property type="match status" value="1"/>
</dbReference>
<dbReference type="Gene3D" id="3.40.50.1370">
    <property type="entry name" value="Aspartate/ornithine carbamoyltransferase"/>
    <property type="match status" value="2"/>
</dbReference>
<feature type="binding site" evidence="7">
    <location>
        <position position="252"/>
    </location>
    <ligand>
        <name>L-aspartate</name>
        <dbReference type="ChEBI" id="CHEBI:29991"/>
    </ligand>
</feature>
<feature type="binding site" evidence="7">
    <location>
        <position position="109"/>
    </location>
    <ligand>
        <name>L-aspartate</name>
        <dbReference type="ChEBI" id="CHEBI:29991"/>
    </ligand>
</feature>
<dbReference type="PRINTS" id="PR00100">
    <property type="entry name" value="AOTCASE"/>
</dbReference>
<comment type="function">
    <text evidence="5 7">Catalyzes the condensation of carbamoyl phosphate and aspartate to form carbamoyl aspartate and inorganic phosphate, the committed step in the de novo pyrimidine nucleotide biosynthesis pathway.</text>
</comment>
<dbReference type="InterPro" id="IPR006130">
    <property type="entry name" value="Asp/Orn_carbamoylTrfase"/>
</dbReference>
<dbReference type="STRING" id="681398.PJIAN_3147"/>
<protein>
    <recommendedName>
        <fullName evidence="7">Aspartate carbamoyltransferase</fullName>
        <ecNumber evidence="7">2.1.3.2</ecNumber>
    </recommendedName>
    <alternativeName>
        <fullName evidence="7">Aspartate transcarbamylase</fullName>
        <shortName evidence="7">ATCase</shortName>
    </alternativeName>
</protein>
<dbReference type="EMBL" id="BDCR01000003">
    <property type="protein sequence ID" value="GAT62836.1"/>
    <property type="molecule type" value="Genomic_DNA"/>
</dbReference>
<reference evidence="11" key="2">
    <citation type="journal article" date="2017" name="Genome Announc.">
        <title>Draft genome sequence of Paludibacter jiangxiensis NM7(T), a propionate-producing fermentative bacterium.</title>
        <authorList>
            <person name="Qiu Y.-L."/>
            <person name="Tourlousse D.M."/>
            <person name="Matsuura N."/>
            <person name="Ohashi A."/>
            <person name="Sekiguchi Y."/>
        </authorList>
    </citation>
    <scope>NUCLEOTIDE SEQUENCE [LARGE SCALE GENOMIC DNA]</scope>
    <source>
        <strain evidence="11">NM7</strain>
    </source>
</reference>
<evidence type="ECO:0000256" key="4">
    <source>
        <dbReference type="ARBA" id="ARBA00022975"/>
    </source>
</evidence>
<evidence type="ECO:0000256" key="2">
    <source>
        <dbReference type="ARBA" id="ARBA00008896"/>
    </source>
</evidence>
<keyword evidence="11" id="KW-1185">Reference proteome</keyword>
<evidence type="ECO:0000256" key="3">
    <source>
        <dbReference type="ARBA" id="ARBA00022679"/>
    </source>
</evidence>
<evidence type="ECO:0000256" key="1">
    <source>
        <dbReference type="ARBA" id="ARBA00004852"/>
    </source>
</evidence>
<name>A0A170ZMV4_9BACT</name>
<evidence type="ECO:0000256" key="6">
    <source>
        <dbReference type="ARBA" id="ARBA00048859"/>
    </source>
</evidence>
<dbReference type="InterPro" id="IPR036901">
    <property type="entry name" value="Asp/Orn_carbamoylTrfase_sf"/>
</dbReference>
<evidence type="ECO:0000313" key="10">
    <source>
        <dbReference type="EMBL" id="GAT62836.1"/>
    </source>
</evidence>
<feature type="binding site" evidence="7">
    <location>
        <position position="191"/>
    </location>
    <ligand>
        <name>L-aspartate</name>
        <dbReference type="ChEBI" id="CHEBI:29991"/>
    </ligand>
</feature>
<feature type="binding site" evidence="7">
    <location>
        <position position="80"/>
    </location>
    <ligand>
        <name>carbamoyl phosphate</name>
        <dbReference type="ChEBI" id="CHEBI:58228"/>
    </ligand>
</feature>
<gene>
    <name evidence="7" type="primary">pyrB</name>
    <name evidence="10" type="ORF">PJIAN_3147</name>
</gene>
<dbReference type="Pfam" id="PF02729">
    <property type="entry name" value="OTCace_N"/>
    <property type="match status" value="1"/>
</dbReference>
<comment type="subunit">
    <text evidence="7">Heterododecamer (2C3:3R2) of six catalytic PyrB chains organized as two trimers (C3), and six regulatory PyrI chains organized as three dimers (R2).</text>
</comment>
<sequence>MSFLLNCLTNTKHPLSKPITQPAISIQLLSMQKSLVSITDYSKEEMLRILDYAAEFEKNPNQHILDGKVVATLFFEPSTRTRLSFETAVNRLGGRIIGFSDASTSSSSKGETLKDTIKMVSNYADLIVMRHPLEGAARYASEVAKVPVINAGDGSNQHPTQTLLDLYSIRKTQGRLTDLNIYMVGDLKYGRTVHSLLMAMAHFKPTFHFIAPDELKMPNEYKQFCDEQNIPYFEHKELNENINEADILYMTRVQRERFTDLMEYEKVKNVYTLKSKMLENTRDNLRILHPLPRVTEIDYDVDDSEKAYYFDQAQNGLYVRQAVISCSLGLL</sequence>
<feature type="domain" description="Aspartate/ornithine carbamoyltransferase carbamoyl-P binding" evidence="9">
    <location>
        <begin position="33"/>
        <end position="170"/>
    </location>
</feature>
<dbReference type="FunFam" id="3.40.50.1370:FF:000002">
    <property type="entry name" value="Aspartate carbamoyltransferase 2"/>
    <property type="match status" value="1"/>
</dbReference>
<dbReference type="Proteomes" id="UP000076586">
    <property type="component" value="Unassembled WGS sequence"/>
</dbReference>
<dbReference type="EC" id="2.1.3.2" evidence="7"/>
<dbReference type="GO" id="GO:0004070">
    <property type="term" value="F:aspartate carbamoyltransferase activity"/>
    <property type="evidence" value="ECO:0007669"/>
    <property type="project" value="UniProtKB-UniRule"/>
</dbReference>
<dbReference type="HAMAP" id="MF_00001">
    <property type="entry name" value="Asp_carb_tr"/>
    <property type="match status" value="1"/>
</dbReference>
<evidence type="ECO:0000259" key="8">
    <source>
        <dbReference type="Pfam" id="PF00185"/>
    </source>
</evidence>
<dbReference type="AlphaFoldDB" id="A0A170ZMV4"/>
<feature type="binding site" evidence="7">
    <location>
        <position position="291"/>
    </location>
    <ligand>
        <name>carbamoyl phosphate</name>
        <dbReference type="ChEBI" id="CHEBI:58228"/>
    </ligand>
</feature>
<dbReference type="GO" id="GO:0016597">
    <property type="term" value="F:amino acid binding"/>
    <property type="evidence" value="ECO:0007669"/>
    <property type="project" value="InterPro"/>
</dbReference>
<dbReference type="GO" id="GO:0006520">
    <property type="term" value="P:amino acid metabolic process"/>
    <property type="evidence" value="ECO:0007669"/>
    <property type="project" value="InterPro"/>
</dbReference>
<dbReference type="SUPFAM" id="SSF53671">
    <property type="entry name" value="Aspartate/ornithine carbamoyltransferase"/>
    <property type="match status" value="1"/>
</dbReference>
<comment type="similarity">
    <text evidence="2 7">Belongs to the aspartate/ornithine carbamoyltransferase superfamily. ATCase family.</text>
</comment>
<dbReference type="NCBIfam" id="TIGR00670">
    <property type="entry name" value="asp_carb_tr"/>
    <property type="match status" value="1"/>
</dbReference>
<dbReference type="InterPro" id="IPR002082">
    <property type="entry name" value="Asp_carbamoyltransf"/>
</dbReference>
<comment type="pathway">
    <text evidence="1 7">Pyrimidine metabolism; UMP biosynthesis via de novo pathway; (S)-dihydroorotate from bicarbonate: step 2/3.</text>
</comment>
<organism evidence="10 11">
    <name type="scientific">Paludibacter jiangxiensis</name>
    <dbReference type="NCBI Taxonomy" id="681398"/>
    <lineage>
        <taxon>Bacteria</taxon>
        <taxon>Pseudomonadati</taxon>
        <taxon>Bacteroidota</taxon>
        <taxon>Bacteroidia</taxon>
        <taxon>Bacteroidales</taxon>
        <taxon>Paludibacteraceae</taxon>
        <taxon>Paludibacter</taxon>
    </lineage>
</organism>
<reference evidence="11" key="1">
    <citation type="submission" date="2016-04" db="EMBL/GenBank/DDBJ databases">
        <title>Draft genome sequence of Paludibacter jiangxiensis strain NM7.</title>
        <authorList>
            <person name="Qiu Y."/>
            <person name="Matsuura N."/>
            <person name="Ohashi A."/>
            <person name="Tourlousse M.D."/>
            <person name="Sekiguchi Y."/>
        </authorList>
    </citation>
    <scope>NUCLEOTIDE SEQUENCE [LARGE SCALE GENOMIC DNA]</scope>
    <source>
        <strain evidence="11">NM7</strain>
    </source>
</reference>
<dbReference type="UniPathway" id="UPA00070">
    <property type="reaction ID" value="UER00116"/>
</dbReference>
<dbReference type="PRINTS" id="PR00101">
    <property type="entry name" value="ATCASE"/>
</dbReference>
<dbReference type="PROSITE" id="PS00097">
    <property type="entry name" value="CARBAMOYLTRANSFERASE"/>
    <property type="match status" value="1"/>
</dbReference>